<dbReference type="Proteomes" id="UP000298663">
    <property type="component" value="Unassembled WGS sequence"/>
</dbReference>
<organism evidence="3 4">
    <name type="scientific">Steinernema carpocapsae</name>
    <name type="common">Entomopathogenic nematode</name>
    <dbReference type="NCBI Taxonomy" id="34508"/>
    <lineage>
        <taxon>Eukaryota</taxon>
        <taxon>Metazoa</taxon>
        <taxon>Ecdysozoa</taxon>
        <taxon>Nematoda</taxon>
        <taxon>Chromadorea</taxon>
        <taxon>Rhabditida</taxon>
        <taxon>Tylenchina</taxon>
        <taxon>Panagrolaimomorpha</taxon>
        <taxon>Strongyloidoidea</taxon>
        <taxon>Steinernematidae</taxon>
        <taxon>Steinernema</taxon>
    </lineage>
</organism>
<feature type="region of interest" description="Disordered" evidence="1">
    <location>
        <begin position="309"/>
        <end position="334"/>
    </location>
</feature>
<comment type="caution">
    <text evidence="3">The sequence shown here is derived from an EMBL/GenBank/DDBJ whole genome shotgun (WGS) entry which is preliminary data.</text>
</comment>
<reference evidence="3 4" key="1">
    <citation type="journal article" date="2015" name="Genome Biol.">
        <title>Comparative genomics of Steinernema reveals deeply conserved gene regulatory networks.</title>
        <authorList>
            <person name="Dillman A.R."/>
            <person name="Macchietto M."/>
            <person name="Porter C.F."/>
            <person name="Rogers A."/>
            <person name="Williams B."/>
            <person name="Antoshechkin I."/>
            <person name="Lee M.M."/>
            <person name="Goodwin Z."/>
            <person name="Lu X."/>
            <person name="Lewis E.E."/>
            <person name="Goodrich-Blair H."/>
            <person name="Stock S.P."/>
            <person name="Adams B.J."/>
            <person name="Sternberg P.W."/>
            <person name="Mortazavi A."/>
        </authorList>
    </citation>
    <scope>NUCLEOTIDE SEQUENCE [LARGE SCALE GENOMIC DNA]</scope>
    <source>
        <strain evidence="3 4">ALL</strain>
    </source>
</reference>
<feature type="signal peptide" evidence="2">
    <location>
        <begin position="1"/>
        <end position="23"/>
    </location>
</feature>
<feature type="chain" id="PRO_5020801939" evidence="2">
    <location>
        <begin position="24"/>
        <end position="358"/>
    </location>
</feature>
<gene>
    <name evidence="3" type="ORF">L596_017477</name>
</gene>
<proteinExistence type="predicted"/>
<dbReference type="AlphaFoldDB" id="A0A4U5N2J3"/>
<accession>A0A4U5N2J3</accession>
<keyword evidence="2" id="KW-0732">Signal</keyword>
<evidence type="ECO:0000313" key="4">
    <source>
        <dbReference type="Proteomes" id="UP000298663"/>
    </source>
</evidence>
<evidence type="ECO:0000256" key="2">
    <source>
        <dbReference type="SAM" id="SignalP"/>
    </source>
</evidence>
<dbReference type="STRING" id="34508.A0A4U5N2J3"/>
<reference evidence="3 4" key="2">
    <citation type="journal article" date="2019" name="G3 (Bethesda)">
        <title>Hybrid Assembly of the Genome of the Entomopathogenic Nematode Steinernema carpocapsae Identifies the X-Chromosome.</title>
        <authorList>
            <person name="Serra L."/>
            <person name="Macchietto M."/>
            <person name="Macias-Munoz A."/>
            <person name="McGill C.J."/>
            <person name="Rodriguez I.M."/>
            <person name="Rodriguez B."/>
            <person name="Murad R."/>
            <person name="Mortazavi A."/>
        </authorList>
    </citation>
    <scope>NUCLEOTIDE SEQUENCE [LARGE SCALE GENOMIC DNA]</scope>
    <source>
        <strain evidence="3 4">ALL</strain>
    </source>
</reference>
<evidence type="ECO:0000313" key="3">
    <source>
        <dbReference type="EMBL" id="TKR76322.1"/>
    </source>
</evidence>
<keyword evidence="4" id="KW-1185">Reference proteome</keyword>
<protein>
    <submittedName>
        <fullName evidence="3">Uncharacterized protein</fullName>
    </submittedName>
</protein>
<dbReference type="EMBL" id="AZBU02000005">
    <property type="protein sequence ID" value="TKR76322.1"/>
    <property type="molecule type" value="Genomic_DNA"/>
</dbReference>
<evidence type="ECO:0000256" key="1">
    <source>
        <dbReference type="SAM" id="MobiDB-lite"/>
    </source>
</evidence>
<sequence length="358" mass="39596">MSVAVTGFLLLFAAVISIHVGKGVEPKCAVIAKKNYEIAFHLSGHFFKEKFTGEAIYLVNPYNEWLRNTSGTFQSRAARLLLGYEDEVFVLPYSLGKFEHEEGFIRAVFTPARSDLNVEIKSWFRGNRNGETQGVENYADFGILDPATVTFFLDIIFAGDKRFGTTNIGAPVDIDHRINYTAGNHFDLTNETSIVGERGSKTLIGVVDGNKIYRQNCDHNSGRLTYQIIDDLPHSLITTGETNCFSIDECVMAIGDRNFFNDILVIPKEKIRKPTLPLIKTTTTSTPTITATSKASAEVNEEVSAMTFETKKNEENGDGGKEAAKGEGKETDGTGRKRAGWWLIAVVTVVCQLGRMLL</sequence>
<name>A0A4U5N2J3_STECR</name>